<dbReference type="RefSeq" id="XP_008474656.2">
    <property type="nucleotide sequence ID" value="XM_008476434.2"/>
</dbReference>
<keyword evidence="1" id="KW-0175">Coiled coil</keyword>
<dbReference type="KEGG" id="dci:103511699"/>
<gene>
    <name evidence="3" type="primary">LOC103511699</name>
</gene>
<feature type="coiled-coil region" evidence="1">
    <location>
        <begin position="326"/>
        <end position="418"/>
    </location>
</feature>
<sequence length="600" mass="73521">MTNKYPFDKQYEAVLIKNNSDSKSRIKHSNGTHMEKNNLGLYQPIHPEQRETETYKMQIQNSSSLYDHKIVSSSHNDNSRISDDLDDVCIKHKEQYSQVHKHEETIDNTFVYEIDLKYNQGNEQDKNWMEEAKSILIKMGENIKIINDVDKRNSDIEKERLASWSLAKWKCFTENNKNKRHKLEKMKVHREQNLMRRYFYEWKQKTNIIIKEKNERAEKIDMFLDVLRSRQEELKENLEKKRKTKPAYDLQRNEFKNRLNIQKDIIKSQKQKLAEAEEEIQKMKIRQILEQNKISRNVVEENVRETIQNIDPKLKVAANQIIKFKNDEKRESHEKAKKLVESMEQRAKERKLKWQEIQERKKQKAEAKVKLLEEQEAARLQEEEEKKKKRIIELKEKRRVEQENARKKENERRRLNSLSVIAENFHKKKLKQRALRGFRENLESCLIKMELADKFYIYQLKRKCFMAWKFYTEEITAEKEHLAAHFYNYILKRKVFDTFKEIYNTRILNLQVAIDFRDLKIQEKYFSKWKAFCRWQRRIVQHQMKEADKYYCRRLLRHCFLRWRELPQIAFYEREKDKRIREWRDKVKEVLPDFVPFEVE</sequence>
<dbReference type="PANTHER" id="PTHR22028:SF5">
    <property type="entry name" value="COILED-COIL DOMAIN-CONTAINING PROTEIN 191"/>
    <property type="match status" value="1"/>
</dbReference>
<reference evidence="3" key="1">
    <citation type="submission" date="2025-08" db="UniProtKB">
        <authorList>
            <consortium name="RefSeq"/>
        </authorList>
    </citation>
    <scope>IDENTIFICATION</scope>
</reference>
<dbReference type="PaxDb" id="121845-A0A1S3D6P4"/>
<name>A0A1S3D6P4_DIACI</name>
<proteinExistence type="predicted"/>
<feature type="coiled-coil region" evidence="1">
    <location>
        <begin position="224"/>
        <end position="293"/>
    </location>
</feature>
<dbReference type="GeneID" id="103511699"/>
<dbReference type="InterPro" id="IPR052270">
    <property type="entry name" value="CACF_protein"/>
</dbReference>
<evidence type="ECO:0000313" key="3">
    <source>
        <dbReference type="RefSeq" id="XP_008474656.2"/>
    </source>
</evidence>
<evidence type="ECO:0000256" key="1">
    <source>
        <dbReference type="SAM" id="Coils"/>
    </source>
</evidence>
<evidence type="ECO:0000313" key="2">
    <source>
        <dbReference type="Proteomes" id="UP000079169"/>
    </source>
</evidence>
<keyword evidence="2" id="KW-1185">Reference proteome</keyword>
<dbReference type="AlphaFoldDB" id="A0A1S3D6P4"/>
<organism evidence="2 3">
    <name type="scientific">Diaphorina citri</name>
    <name type="common">Asian citrus psyllid</name>
    <dbReference type="NCBI Taxonomy" id="121845"/>
    <lineage>
        <taxon>Eukaryota</taxon>
        <taxon>Metazoa</taxon>
        <taxon>Ecdysozoa</taxon>
        <taxon>Arthropoda</taxon>
        <taxon>Hexapoda</taxon>
        <taxon>Insecta</taxon>
        <taxon>Pterygota</taxon>
        <taxon>Neoptera</taxon>
        <taxon>Paraneoptera</taxon>
        <taxon>Hemiptera</taxon>
        <taxon>Sternorrhyncha</taxon>
        <taxon>Psylloidea</taxon>
        <taxon>Psyllidae</taxon>
        <taxon>Diaphorininae</taxon>
        <taxon>Diaphorina</taxon>
    </lineage>
</organism>
<accession>A0A1S3D6P4</accession>
<protein>
    <submittedName>
        <fullName evidence="3">Trichohyalin isoform X1</fullName>
    </submittedName>
</protein>
<dbReference type="Proteomes" id="UP000079169">
    <property type="component" value="Unplaced"/>
</dbReference>
<dbReference type="PANTHER" id="PTHR22028">
    <property type="entry name" value="SFI1 SPINDLE BODY DOMAIN-CONTAINING PROTEIN-RELATED"/>
    <property type="match status" value="1"/>
</dbReference>